<dbReference type="Proteomes" id="UP000217507">
    <property type="component" value="Chromosome"/>
</dbReference>
<keyword evidence="1" id="KW-0812">Transmembrane</keyword>
<gene>
    <name evidence="2" type="ORF">NIES23_36440</name>
</gene>
<keyword evidence="1" id="KW-1133">Transmembrane helix</keyword>
<feature type="transmembrane region" description="Helical" evidence="1">
    <location>
        <begin position="102"/>
        <end position="124"/>
    </location>
</feature>
<feature type="transmembrane region" description="Helical" evidence="1">
    <location>
        <begin position="395"/>
        <end position="416"/>
    </location>
</feature>
<feature type="transmembrane region" description="Helical" evidence="1">
    <location>
        <begin position="214"/>
        <end position="232"/>
    </location>
</feature>
<sequence>MILLVALVGVVAIVSLSFLNWRRAVKTVLFVVVLEGVLRKWVLPQASDMIYFLKDLILLGAYLRYYLSPEPKYPLKLTFFNIALLMSLGWCIFQVVNPNLGSLIVGIFGLKAYLFYVPLMWMLPSLFDSEEELYKFLRAYLLLLIPVSILAIAQFYSPASSPINVYGGGVEANAVVDGNPRVTGTFPYIAGYSTYLSICWTILIPLMSLPHKKIWSFLTLVEILLIVGTSFMTGARGLLLFEILFTLGYFCLLWLTKPSKAFNATKQFVVPILLISTVVPLFFDKAIQAFSKRATTASDSSTFVDRVFSSFTAPQQAMQHKGFDSYGIGATHQAISTLRKTLKLPLGESPPPSEGEMGRIVLEIGPIGFIIWYGLRLILIFSLLGVFLKLKTPFLRNLALAAFLLHAINLTNQLVFNNTLGIYYWFFSGFIFLLPELEYRQSLSYRHQVQQHYV</sequence>
<evidence type="ECO:0000313" key="2">
    <source>
        <dbReference type="EMBL" id="BAY70835.1"/>
    </source>
</evidence>
<keyword evidence="1" id="KW-0472">Membrane</keyword>
<evidence type="ECO:0000313" key="3">
    <source>
        <dbReference type="Proteomes" id="UP000217507"/>
    </source>
</evidence>
<protein>
    <recommendedName>
        <fullName evidence="4">O-antigen polymerase</fullName>
    </recommendedName>
</protein>
<dbReference type="PANTHER" id="PTHR37422">
    <property type="entry name" value="TEICHURONIC ACID BIOSYNTHESIS PROTEIN TUAE"/>
    <property type="match status" value="1"/>
</dbReference>
<dbReference type="EMBL" id="AP018216">
    <property type="protein sequence ID" value="BAY70835.1"/>
    <property type="molecule type" value="Genomic_DNA"/>
</dbReference>
<dbReference type="PANTHER" id="PTHR37422:SF13">
    <property type="entry name" value="LIPOPOLYSACCHARIDE BIOSYNTHESIS PROTEIN PA4999-RELATED"/>
    <property type="match status" value="1"/>
</dbReference>
<feature type="transmembrane region" description="Helical" evidence="1">
    <location>
        <begin position="238"/>
        <end position="256"/>
    </location>
</feature>
<feature type="transmembrane region" description="Helical" evidence="1">
    <location>
        <begin position="422"/>
        <end position="439"/>
    </location>
</feature>
<feature type="transmembrane region" description="Helical" evidence="1">
    <location>
        <begin position="268"/>
        <end position="283"/>
    </location>
</feature>
<dbReference type="AlphaFoldDB" id="A0A1Z4KPA5"/>
<evidence type="ECO:0000256" key="1">
    <source>
        <dbReference type="SAM" id="Phobius"/>
    </source>
</evidence>
<feature type="transmembrane region" description="Helical" evidence="1">
    <location>
        <begin position="367"/>
        <end position="388"/>
    </location>
</feature>
<dbReference type="InterPro" id="IPR051533">
    <property type="entry name" value="WaaL-like"/>
</dbReference>
<feature type="transmembrane region" description="Helical" evidence="1">
    <location>
        <begin position="48"/>
        <end position="67"/>
    </location>
</feature>
<feature type="transmembrane region" description="Helical" evidence="1">
    <location>
        <begin position="186"/>
        <end position="207"/>
    </location>
</feature>
<organism evidence="2 3">
    <name type="scientific">Trichormus variabilis NIES-23</name>
    <dbReference type="NCBI Taxonomy" id="1973479"/>
    <lineage>
        <taxon>Bacteria</taxon>
        <taxon>Bacillati</taxon>
        <taxon>Cyanobacteriota</taxon>
        <taxon>Cyanophyceae</taxon>
        <taxon>Nostocales</taxon>
        <taxon>Nostocaceae</taxon>
        <taxon>Trichormus</taxon>
    </lineage>
</organism>
<proteinExistence type="predicted"/>
<accession>A0A1Z4KPA5</accession>
<reference evidence="2 3" key="1">
    <citation type="submission" date="2017-06" db="EMBL/GenBank/DDBJ databases">
        <title>Genome sequencing of cyanobaciteial culture collection at National Institute for Environmental Studies (NIES).</title>
        <authorList>
            <person name="Hirose Y."/>
            <person name="Shimura Y."/>
            <person name="Fujisawa T."/>
            <person name="Nakamura Y."/>
            <person name="Kawachi M."/>
        </authorList>
    </citation>
    <scope>NUCLEOTIDE SEQUENCE [LARGE SCALE GENOMIC DNA]</scope>
    <source>
        <strain evidence="2 3">NIES-23</strain>
    </source>
</reference>
<name>A0A1Z4KPA5_ANAVA</name>
<evidence type="ECO:0008006" key="4">
    <source>
        <dbReference type="Google" id="ProtNLM"/>
    </source>
</evidence>
<feature type="transmembrane region" description="Helical" evidence="1">
    <location>
        <begin position="79"/>
        <end position="96"/>
    </location>
</feature>
<feature type="transmembrane region" description="Helical" evidence="1">
    <location>
        <begin position="136"/>
        <end position="156"/>
    </location>
</feature>